<dbReference type="Gene3D" id="2.130.10.30">
    <property type="entry name" value="Regulator of chromosome condensation 1/beta-lactamase-inhibitor protein II"/>
    <property type="match status" value="2"/>
</dbReference>
<sequence>MAGLKQMSTLVQSVLRTTGNSCNKCGQRHASNLYRREKRKKEKEDSVFQHLGKNYQRTDRVYVWGNATTGALGIRQLHRPEKNRSTVNTVSRPRRLSFLDKYDIKLSDVGTGYGYTVLCGKSPNGPLLMGCGVNLDSQLGYQEYPKNTGRLLDVIIEPVPIELPLIEPSTTRMTQVACGRLHTIVLTDKEGVYTLGNNSYGQCGRPTVEGEVYRGNQIVHKLVTPDSNIKQVVCGLDHTMLLTEGGQVYSFGLNADGQLGSGTYQSEFTPTMVKGDIEGEKIVHIACKADCILAVSAKGDIFGWGNSEYNQLSSVTDKTQVNIPRHLPFKHVGRVQRVCATGSMCGLINESGKVFVWGFGILGKGPKLQQTGTPTEIPMTLFGNNEFNEDVHVKDLQCSLNHFAAITNKGDLYMWGRNIAGALGFGHKQDQFFPMKVAVPCEVSSVHCGVDHTIAVGKAFA</sequence>
<dbReference type="InterPro" id="IPR009091">
    <property type="entry name" value="RCC1/BLIP-II"/>
</dbReference>
<name>A0A8J1XYT6_OWEFU</name>
<dbReference type="InterPro" id="IPR058923">
    <property type="entry name" value="RCC1-like_dom"/>
</dbReference>
<evidence type="ECO:0000313" key="4">
    <source>
        <dbReference type="Proteomes" id="UP000749559"/>
    </source>
</evidence>
<dbReference type="OrthoDB" id="70707at2759"/>
<dbReference type="GO" id="GO:0005085">
    <property type="term" value="F:guanyl-nucleotide exchange factor activity"/>
    <property type="evidence" value="ECO:0007669"/>
    <property type="project" value="TreeGrafter"/>
</dbReference>
<protein>
    <recommendedName>
        <fullName evidence="2">RCC1-like domain-containing protein</fullName>
    </recommendedName>
</protein>
<dbReference type="SUPFAM" id="SSF50985">
    <property type="entry name" value="RCC1/BLIP-II"/>
    <property type="match status" value="1"/>
</dbReference>
<gene>
    <name evidence="3" type="ORF">OFUS_LOCUS1598</name>
</gene>
<dbReference type="AlphaFoldDB" id="A0A8J1XYT6"/>
<dbReference type="PANTHER" id="PTHR46337:SF1">
    <property type="entry name" value="RCC1-LIKE G EXCHANGING FACTOR-LIKE PROTEIN"/>
    <property type="match status" value="1"/>
</dbReference>
<keyword evidence="4" id="KW-1185">Reference proteome</keyword>
<organism evidence="3 4">
    <name type="scientific">Owenia fusiformis</name>
    <name type="common">Polychaete worm</name>
    <dbReference type="NCBI Taxonomy" id="6347"/>
    <lineage>
        <taxon>Eukaryota</taxon>
        <taxon>Metazoa</taxon>
        <taxon>Spiralia</taxon>
        <taxon>Lophotrochozoa</taxon>
        <taxon>Annelida</taxon>
        <taxon>Polychaeta</taxon>
        <taxon>Sedentaria</taxon>
        <taxon>Canalipalpata</taxon>
        <taxon>Sabellida</taxon>
        <taxon>Oweniida</taxon>
        <taxon>Oweniidae</taxon>
        <taxon>Owenia</taxon>
    </lineage>
</organism>
<dbReference type="GO" id="GO:0019843">
    <property type="term" value="F:rRNA binding"/>
    <property type="evidence" value="ECO:0007669"/>
    <property type="project" value="TreeGrafter"/>
</dbReference>
<comment type="caution">
    <text evidence="3">The sequence shown here is derived from an EMBL/GenBank/DDBJ whole genome shotgun (WGS) entry which is preliminary data.</text>
</comment>
<evidence type="ECO:0000259" key="2">
    <source>
        <dbReference type="Pfam" id="PF25390"/>
    </source>
</evidence>
<dbReference type="InterPro" id="IPR053035">
    <property type="entry name" value="Mitochondrial_GEF_domain"/>
</dbReference>
<dbReference type="Proteomes" id="UP000749559">
    <property type="component" value="Unassembled WGS sequence"/>
</dbReference>
<evidence type="ECO:0000313" key="3">
    <source>
        <dbReference type="EMBL" id="CAH1774077.1"/>
    </source>
</evidence>
<accession>A0A8J1XYT6</accession>
<feature type="domain" description="RCC1-like" evidence="2">
    <location>
        <begin position="129"/>
        <end position="457"/>
    </location>
</feature>
<proteinExistence type="predicted"/>
<reference evidence="3" key="1">
    <citation type="submission" date="2022-03" db="EMBL/GenBank/DDBJ databases">
        <authorList>
            <person name="Martin C."/>
        </authorList>
    </citation>
    <scope>NUCLEOTIDE SEQUENCE</scope>
</reference>
<dbReference type="PANTHER" id="PTHR46337">
    <property type="entry name" value="RCC1-LIKE G EXCHANGING FACTOR-LIKE PROTEIN"/>
    <property type="match status" value="1"/>
</dbReference>
<dbReference type="Pfam" id="PF25390">
    <property type="entry name" value="WD40_RLD"/>
    <property type="match status" value="1"/>
</dbReference>
<dbReference type="Pfam" id="PF00415">
    <property type="entry name" value="RCC1"/>
    <property type="match status" value="1"/>
</dbReference>
<evidence type="ECO:0000256" key="1">
    <source>
        <dbReference type="ARBA" id="ARBA00022737"/>
    </source>
</evidence>
<dbReference type="PROSITE" id="PS00626">
    <property type="entry name" value="RCC1_2"/>
    <property type="match status" value="1"/>
</dbReference>
<dbReference type="InterPro" id="IPR000408">
    <property type="entry name" value="Reg_chr_condens"/>
</dbReference>
<dbReference type="PROSITE" id="PS50012">
    <property type="entry name" value="RCC1_3"/>
    <property type="match status" value="7"/>
</dbReference>
<dbReference type="GO" id="GO:0070131">
    <property type="term" value="P:positive regulation of mitochondrial translation"/>
    <property type="evidence" value="ECO:0007669"/>
    <property type="project" value="TreeGrafter"/>
</dbReference>
<dbReference type="GO" id="GO:0005743">
    <property type="term" value="C:mitochondrial inner membrane"/>
    <property type="evidence" value="ECO:0007669"/>
    <property type="project" value="TreeGrafter"/>
</dbReference>
<dbReference type="PRINTS" id="PR00633">
    <property type="entry name" value="RCCNDNSATION"/>
</dbReference>
<dbReference type="EMBL" id="CAIIXF020000001">
    <property type="protein sequence ID" value="CAH1774077.1"/>
    <property type="molecule type" value="Genomic_DNA"/>
</dbReference>
<keyword evidence="1" id="KW-0677">Repeat</keyword>